<evidence type="ECO:0000256" key="1">
    <source>
        <dbReference type="ARBA" id="ARBA00022801"/>
    </source>
</evidence>
<dbReference type="PANTHER" id="PTHR30404:SF0">
    <property type="entry name" value="N-ACETYLMURAMOYL-L-ALANINE AMIDASE AMIC"/>
    <property type="match status" value="1"/>
</dbReference>
<protein>
    <submittedName>
        <fullName evidence="3">Unannotated protein</fullName>
    </submittedName>
</protein>
<dbReference type="InterPro" id="IPR036366">
    <property type="entry name" value="PGBDSf"/>
</dbReference>
<dbReference type="Pfam" id="PF01520">
    <property type="entry name" value="Amidase_3"/>
    <property type="match status" value="1"/>
</dbReference>
<name>A0A6J7H134_9ZZZZ</name>
<dbReference type="InterPro" id="IPR050695">
    <property type="entry name" value="N-acetylmuramoyl_amidase_3"/>
</dbReference>
<dbReference type="Gene3D" id="3.40.630.40">
    <property type="entry name" value="Zn-dependent exopeptidases"/>
    <property type="match status" value="1"/>
</dbReference>
<dbReference type="CDD" id="cd02696">
    <property type="entry name" value="MurNAc-LAA"/>
    <property type="match status" value="1"/>
</dbReference>
<dbReference type="AlphaFoldDB" id="A0A6J7H134"/>
<feature type="domain" description="MurNAc-LAA" evidence="2">
    <location>
        <begin position="237"/>
        <end position="353"/>
    </location>
</feature>
<dbReference type="GO" id="GO:0009253">
    <property type="term" value="P:peptidoglycan catabolic process"/>
    <property type="evidence" value="ECO:0007669"/>
    <property type="project" value="InterPro"/>
</dbReference>
<keyword evidence="1" id="KW-0378">Hydrolase</keyword>
<proteinExistence type="predicted"/>
<dbReference type="Gene3D" id="1.10.101.10">
    <property type="entry name" value="PGBD-like superfamily/PGBD"/>
    <property type="match status" value="2"/>
</dbReference>
<dbReference type="InterPro" id="IPR002508">
    <property type="entry name" value="MurNAc-LAA_cat"/>
</dbReference>
<dbReference type="GO" id="GO:0008745">
    <property type="term" value="F:N-acetylmuramoyl-L-alanine amidase activity"/>
    <property type="evidence" value="ECO:0007669"/>
    <property type="project" value="InterPro"/>
</dbReference>
<dbReference type="SUPFAM" id="SSF53187">
    <property type="entry name" value="Zn-dependent exopeptidases"/>
    <property type="match status" value="1"/>
</dbReference>
<gene>
    <name evidence="3" type="ORF">UFOPK3610_00917</name>
</gene>
<dbReference type="InterPro" id="IPR036365">
    <property type="entry name" value="PGBD-like_sf"/>
</dbReference>
<accession>A0A6J7H134</accession>
<evidence type="ECO:0000259" key="2">
    <source>
        <dbReference type="SMART" id="SM00646"/>
    </source>
</evidence>
<reference evidence="3" key="1">
    <citation type="submission" date="2020-05" db="EMBL/GenBank/DDBJ databases">
        <authorList>
            <person name="Chiriac C."/>
            <person name="Salcher M."/>
            <person name="Ghai R."/>
            <person name="Kavagutti S V."/>
        </authorList>
    </citation>
    <scope>NUCLEOTIDE SEQUENCE</scope>
</reference>
<dbReference type="Pfam" id="PF01471">
    <property type="entry name" value="PG_binding_1"/>
    <property type="match status" value="2"/>
</dbReference>
<organism evidence="3">
    <name type="scientific">freshwater metagenome</name>
    <dbReference type="NCBI Taxonomy" id="449393"/>
    <lineage>
        <taxon>unclassified sequences</taxon>
        <taxon>metagenomes</taxon>
        <taxon>ecological metagenomes</taxon>
    </lineage>
</organism>
<dbReference type="EMBL" id="CAFBMR010000030">
    <property type="protein sequence ID" value="CAB4912718.1"/>
    <property type="molecule type" value="Genomic_DNA"/>
</dbReference>
<dbReference type="GO" id="GO:0030288">
    <property type="term" value="C:outer membrane-bounded periplasmic space"/>
    <property type="evidence" value="ECO:0007669"/>
    <property type="project" value="TreeGrafter"/>
</dbReference>
<sequence>MTALVSRGDTGPVVAEIQLRLVRAGLLPDTYLTQDLTSAIFDDATDEAVRLFQQDRGVPVDGVVGAETFRRLEEARWRLGDRMLVYSPGHLLAGDDVRDLQSQLSHMGFACGRVDGVFGPATDAAVREFQRGVGARPDGMCGPDTFAAFLRLMRRIGDGNAETLREHHQLAQTRSGVAGKVVVLDPAHEGLTEEGIHIVDDIVARIDGRLSILGTQVLLTRSVHTRPTTFADPSARARFANEIDADLYVSVHVDSYSSQHASGVSAFYFGDSITGRHSMAGRVAAERIQTSICAHTDLVDLRCSAGTWDMLRITRMPAVALEVGYLTNPGDANKLSQPIFRDTLAKAIAEAIVVFYTPAG</sequence>
<evidence type="ECO:0000313" key="3">
    <source>
        <dbReference type="EMBL" id="CAB4912718.1"/>
    </source>
</evidence>
<dbReference type="PANTHER" id="PTHR30404">
    <property type="entry name" value="N-ACETYLMURAMOYL-L-ALANINE AMIDASE"/>
    <property type="match status" value="1"/>
</dbReference>
<dbReference type="SUPFAM" id="SSF47090">
    <property type="entry name" value="PGBD-like"/>
    <property type="match status" value="2"/>
</dbReference>
<dbReference type="SMART" id="SM00646">
    <property type="entry name" value="Ami_3"/>
    <property type="match status" value="1"/>
</dbReference>
<dbReference type="InterPro" id="IPR002477">
    <property type="entry name" value="Peptidoglycan-bd-like"/>
</dbReference>